<feature type="domain" description="Probable zinc-ribbon" evidence="2">
    <location>
        <begin position="278"/>
        <end position="322"/>
    </location>
</feature>
<feature type="compositionally biased region" description="Low complexity" evidence="1">
    <location>
        <begin position="63"/>
        <end position="79"/>
    </location>
</feature>
<evidence type="ECO:0000259" key="2">
    <source>
        <dbReference type="Pfam" id="PF11331"/>
    </source>
</evidence>
<dbReference type="Pfam" id="PF11331">
    <property type="entry name" value="Zn_ribbon_12"/>
    <property type="match status" value="1"/>
</dbReference>
<feature type="region of interest" description="Disordered" evidence="1">
    <location>
        <begin position="352"/>
        <end position="429"/>
    </location>
</feature>
<feature type="compositionally biased region" description="Pro residues" evidence="1">
    <location>
        <begin position="413"/>
        <end position="426"/>
    </location>
</feature>
<evidence type="ECO:0000313" key="4">
    <source>
        <dbReference type="Proteomes" id="UP000836841"/>
    </source>
</evidence>
<evidence type="ECO:0000313" key="3">
    <source>
        <dbReference type="EMBL" id="CAH2039260.1"/>
    </source>
</evidence>
<feature type="compositionally biased region" description="Polar residues" evidence="1">
    <location>
        <begin position="80"/>
        <end position="89"/>
    </location>
</feature>
<evidence type="ECO:0000256" key="1">
    <source>
        <dbReference type="SAM" id="MobiDB-lite"/>
    </source>
</evidence>
<reference evidence="3 4" key="1">
    <citation type="submission" date="2022-03" db="EMBL/GenBank/DDBJ databases">
        <authorList>
            <person name="Nunn A."/>
            <person name="Chopra R."/>
            <person name="Nunn A."/>
            <person name="Contreras Garrido A."/>
        </authorList>
    </citation>
    <scope>NUCLEOTIDE SEQUENCE [LARGE SCALE GENOMIC DNA]</scope>
</reference>
<organism evidence="3 4">
    <name type="scientific">Thlaspi arvense</name>
    <name type="common">Field penny-cress</name>
    <dbReference type="NCBI Taxonomy" id="13288"/>
    <lineage>
        <taxon>Eukaryota</taxon>
        <taxon>Viridiplantae</taxon>
        <taxon>Streptophyta</taxon>
        <taxon>Embryophyta</taxon>
        <taxon>Tracheophyta</taxon>
        <taxon>Spermatophyta</taxon>
        <taxon>Magnoliopsida</taxon>
        <taxon>eudicotyledons</taxon>
        <taxon>Gunneridae</taxon>
        <taxon>Pentapetalae</taxon>
        <taxon>rosids</taxon>
        <taxon>malvids</taxon>
        <taxon>Brassicales</taxon>
        <taxon>Brassicaceae</taxon>
        <taxon>Thlaspideae</taxon>
        <taxon>Thlaspi</taxon>
    </lineage>
</organism>
<keyword evidence="4" id="KW-1185">Reference proteome</keyword>
<gene>
    <name evidence="3" type="ORF">TAV2_LOCUS813</name>
</gene>
<name>A0AAU9RER2_THLAR</name>
<dbReference type="EMBL" id="OU466857">
    <property type="protein sequence ID" value="CAH2039260.1"/>
    <property type="molecule type" value="Genomic_DNA"/>
</dbReference>
<dbReference type="InterPro" id="IPR021480">
    <property type="entry name" value="Zinc_ribbon_12"/>
</dbReference>
<feature type="compositionally biased region" description="Basic and acidic residues" evidence="1">
    <location>
        <begin position="17"/>
        <end position="28"/>
    </location>
</feature>
<dbReference type="PANTHER" id="PTHR31105:SF58">
    <property type="entry name" value="G-LIKE PROTEIN, PUTATIVE (DUF3133)-RELATED"/>
    <property type="match status" value="1"/>
</dbReference>
<feature type="compositionally biased region" description="Basic and acidic residues" evidence="1">
    <location>
        <begin position="489"/>
        <end position="511"/>
    </location>
</feature>
<dbReference type="AlphaFoldDB" id="A0AAU9RER2"/>
<feature type="region of interest" description="Disordered" evidence="1">
    <location>
        <begin position="482"/>
        <end position="515"/>
    </location>
</feature>
<dbReference type="Proteomes" id="UP000836841">
    <property type="component" value="Chromosome 1"/>
</dbReference>
<feature type="region of interest" description="Disordered" evidence="1">
    <location>
        <begin position="1"/>
        <end position="124"/>
    </location>
</feature>
<dbReference type="PANTHER" id="PTHR31105">
    <property type="entry name" value="EXTRA-LARGE G-PROTEIN-LIKE"/>
    <property type="match status" value="1"/>
</dbReference>
<accession>A0AAU9RER2</accession>
<sequence>MRTSGDVYGAGAASSSKSEEERGFKEEGNDSASPMRNRQDDSNPRSVSQRSAKSSRKEEEARNSNSDSDSSSKNAARNSPIQYTDQQHQAELLRKLDSIKGHLLRGGNDKPKDSDQPPMGFHGRGPSYYANPYPEPFPYGMYPSTSNPNHIPPYRDPYGFQMHKTPQNWYPGHYPNQMPPRPPYPQGQYVDIGPDILDPQLQEPRFFPGTPSRYGGDVPYSPVSHHGERTGPFSPHAGGVPTRWPSEINSEMGGAAFARGYVRKAVSDTDSRRCHPLAGGAPFIACHSCFELLYLPKKKLLAQDVQQKLQCGACSEVISFTILDKRLVFSSSALAEKTNRVPVKVQDRNASSAVVDECPVKDEEPRTHRETKIVRDVSPSEHSDDEERSSVSSEPQKEVVKSVRRRVIKGTKAPPPPPPPSRPPPENSNLLELFEYSNVNRAALTYGMAQLGYNKQVSYTKQDSLIPESVAIETDVSYNGYYDNTEVSEDSRTSKTNNNEESRPRNRKEGSDYGFSDVTNKIVSNDQNNGLLEVWVNGHLIPEDLVINAEKQAGPVQAGKYWYDYRAGFWGVMGNPCLGIIPPFIEEFSRPMPDNCGAGNTSVFVNGRELHERDFELLSCRGLPRGKNRSYIVDISGRVLDGDSGEELKSLGKLAPTVEKVKHGFGMRVPRNLAS</sequence>
<proteinExistence type="predicted"/>
<feature type="compositionally biased region" description="Basic and acidic residues" evidence="1">
    <location>
        <begin position="358"/>
        <end position="382"/>
    </location>
</feature>
<dbReference type="GO" id="GO:1900150">
    <property type="term" value="P:regulation of defense response to fungus"/>
    <property type="evidence" value="ECO:0007669"/>
    <property type="project" value="InterPro"/>
</dbReference>
<protein>
    <recommendedName>
        <fullName evidence="2">Probable zinc-ribbon domain-containing protein</fullName>
    </recommendedName>
</protein>
<feature type="compositionally biased region" description="Basic and acidic residues" evidence="1">
    <location>
        <begin position="91"/>
        <end position="100"/>
    </location>
</feature>
<dbReference type="InterPro" id="IPR040244">
    <property type="entry name" value="EDR4-like"/>
</dbReference>